<evidence type="ECO:0000313" key="2">
    <source>
        <dbReference type="Proteomes" id="UP000184603"/>
    </source>
</evidence>
<keyword evidence="2" id="KW-1185">Reference proteome</keyword>
<evidence type="ECO:0008006" key="3">
    <source>
        <dbReference type="Google" id="ProtNLM"/>
    </source>
</evidence>
<dbReference type="PANTHER" id="PTHR34374">
    <property type="entry name" value="LARGE RIBOSOMAL RNA SUBUNIT ACCUMULATION PROTEIN YCED HOMOLOG 1, CHLOROPLASTIC"/>
    <property type="match status" value="1"/>
</dbReference>
<gene>
    <name evidence="1" type="ORF">SAMN02745220_03777</name>
</gene>
<dbReference type="AlphaFoldDB" id="A0A1M7YEH5"/>
<dbReference type="OrthoDB" id="9790372at2"/>
<accession>A0A1M7YEH5</accession>
<dbReference type="STRING" id="1121416.SAMN02745220_03777"/>
<dbReference type="Proteomes" id="UP000184603">
    <property type="component" value="Unassembled WGS sequence"/>
</dbReference>
<proteinExistence type="predicted"/>
<reference evidence="1 2" key="1">
    <citation type="submission" date="2016-12" db="EMBL/GenBank/DDBJ databases">
        <authorList>
            <person name="Song W.-J."/>
            <person name="Kurnit D.M."/>
        </authorList>
    </citation>
    <scope>NUCLEOTIDE SEQUENCE [LARGE SCALE GENOMIC DNA]</scope>
    <source>
        <strain evidence="1 2">DSM 18488</strain>
    </source>
</reference>
<name>A0A1M7YEH5_9BACT</name>
<dbReference type="Pfam" id="PF02620">
    <property type="entry name" value="YceD"/>
    <property type="match status" value="1"/>
</dbReference>
<dbReference type="EMBL" id="FRFE01000022">
    <property type="protein sequence ID" value="SHO51030.1"/>
    <property type="molecule type" value="Genomic_DNA"/>
</dbReference>
<evidence type="ECO:0000313" key="1">
    <source>
        <dbReference type="EMBL" id="SHO51030.1"/>
    </source>
</evidence>
<organism evidence="1 2">
    <name type="scientific">Desulfopila aestuarii DSM 18488</name>
    <dbReference type="NCBI Taxonomy" id="1121416"/>
    <lineage>
        <taxon>Bacteria</taxon>
        <taxon>Pseudomonadati</taxon>
        <taxon>Thermodesulfobacteriota</taxon>
        <taxon>Desulfobulbia</taxon>
        <taxon>Desulfobulbales</taxon>
        <taxon>Desulfocapsaceae</taxon>
        <taxon>Desulfopila</taxon>
    </lineage>
</organism>
<protein>
    <recommendedName>
        <fullName evidence="3">DUF177 domain-containing protein</fullName>
    </recommendedName>
</protein>
<dbReference type="InterPro" id="IPR003772">
    <property type="entry name" value="YceD"/>
</dbReference>
<dbReference type="PANTHER" id="PTHR34374:SF1">
    <property type="entry name" value="LARGE RIBOSOMAL RNA SUBUNIT ACCUMULATION PROTEIN YCED HOMOLOG 1, CHLOROPLASTIC"/>
    <property type="match status" value="1"/>
</dbReference>
<sequence length="171" mass="18826">MKIAFGEIGRGKTRYNIQDHSWLAQNAVETVSSLAAEITLQATGEDRVALEGVLKGIVSLDCARCGDPVAYELDEEFLYLVTTREEEISELQEKECSDEECNTLYLKEPVIDVAEILVEQFHLAVPAKVICGADCRGLCPECGGSLNRGECSCKEPEPDSPFAVLRKLKKD</sequence>
<dbReference type="RefSeq" id="WP_073615225.1">
    <property type="nucleotide sequence ID" value="NZ_FRFE01000022.1"/>
</dbReference>